<feature type="compositionally biased region" description="Polar residues" evidence="1">
    <location>
        <begin position="24"/>
        <end position="33"/>
    </location>
</feature>
<sequence>MTNPDPTPLHIRGVGDQTPVEPENPQSDMIDSTSRSSKIRSKIGSGIVLLVEVNRAASLPSSSSMNVGERRYEGDKVCRSALDQLGLFSTSQFGMFLEFLVLSESNEDRCDLF</sequence>
<comment type="caution">
    <text evidence="2">The sequence shown here is derived from an EMBL/GenBank/DDBJ whole genome shotgun (WGS) entry which is preliminary data.</text>
</comment>
<feature type="region of interest" description="Disordered" evidence="1">
    <location>
        <begin position="1"/>
        <end position="36"/>
    </location>
</feature>
<keyword evidence="2" id="KW-0687">Ribonucleoprotein</keyword>
<reference evidence="3" key="1">
    <citation type="journal article" date="2019" name="Curr. Biol.">
        <title>Genome Sequence of Striga asiatica Provides Insight into the Evolution of Plant Parasitism.</title>
        <authorList>
            <person name="Yoshida S."/>
            <person name="Kim S."/>
            <person name="Wafula E.K."/>
            <person name="Tanskanen J."/>
            <person name="Kim Y.M."/>
            <person name="Honaas L."/>
            <person name="Yang Z."/>
            <person name="Spallek T."/>
            <person name="Conn C.E."/>
            <person name="Ichihashi Y."/>
            <person name="Cheong K."/>
            <person name="Cui S."/>
            <person name="Der J.P."/>
            <person name="Gundlach H."/>
            <person name="Jiao Y."/>
            <person name="Hori C."/>
            <person name="Ishida J.K."/>
            <person name="Kasahara H."/>
            <person name="Kiba T."/>
            <person name="Kim M.S."/>
            <person name="Koo N."/>
            <person name="Laohavisit A."/>
            <person name="Lee Y.H."/>
            <person name="Lumba S."/>
            <person name="McCourt P."/>
            <person name="Mortimer J.C."/>
            <person name="Mutuku J.M."/>
            <person name="Nomura T."/>
            <person name="Sasaki-Sekimoto Y."/>
            <person name="Seto Y."/>
            <person name="Wang Y."/>
            <person name="Wakatake T."/>
            <person name="Sakakibara H."/>
            <person name="Demura T."/>
            <person name="Yamaguchi S."/>
            <person name="Yoneyama K."/>
            <person name="Manabe R.I."/>
            <person name="Nelson D.C."/>
            <person name="Schulman A.H."/>
            <person name="Timko M.P."/>
            <person name="dePamphilis C.W."/>
            <person name="Choi D."/>
            <person name="Shirasu K."/>
        </authorList>
    </citation>
    <scope>NUCLEOTIDE SEQUENCE [LARGE SCALE GENOMIC DNA]</scope>
    <source>
        <strain evidence="3">cv. UVA1</strain>
    </source>
</reference>
<keyword evidence="2" id="KW-0689">Ribosomal protein</keyword>
<dbReference type="GO" id="GO:0005840">
    <property type="term" value="C:ribosome"/>
    <property type="evidence" value="ECO:0007669"/>
    <property type="project" value="UniProtKB-KW"/>
</dbReference>
<protein>
    <submittedName>
        <fullName evidence="2">50S ribosomal protein L33</fullName>
    </submittedName>
</protein>
<evidence type="ECO:0000313" key="2">
    <source>
        <dbReference type="EMBL" id="GER38439.1"/>
    </source>
</evidence>
<name>A0A5A7PZW8_STRAF</name>
<keyword evidence="3" id="KW-1185">Reference proteome</keyword>
<gene>
    <name evidence="2" type="ORF">STAS_14965</name>
</gene>
<evidence type="ECO:0000256" key="1">
    <source>
        <dbReference type="SAM" id="MobiDB-lite"/>
    </source>
</evidence>
<dbReference type="EMBL" id="BKCP01005516">
    <property type="protein sequence ID" value="GER38439.1"/>
    <property type="molecule type" value="Genomic_DNA"/>
</dbReference>
<dbReference type="Proteomes" id="UP000325081">
    <property type="component" value="Unassembled WGS sequence"/>
</dbReference>
<accession>A0A5A7PZW8</accession>
<proteinExistence type="predicted"/>
<organism evidence="2 3">
    <name type="scientific">Striga asiatica</name>
    <name type="common">Asiatic witchweed</name>
    <name type="synonym">Buchnera asiatica</name>
    <dbReference type="NCBI Taxonomy" id="4170"/>
    <lineage>
        <taxon>Eukaryota</taxon>
        <taxon>Viridiplantae</taxon>
        <taxon>Streptophyta</taxon>
        <taxon>Embryophyta</taxon>
        <taxon>Tracheophyta</taxon>
        <taxon>Spermatophyta</taxon>
        <taxon>Magnoliopsida</taxon>
        <taxon>eudicotyledons</taxon>
        <taxon>Gunneridae</taxon>
        <taxon>Pentapetalae</taxon>
        <taxon>asterids</taxon>
        <taxon>lamiids</taxon>
        <taxon>Lamiales</taxon>
        <taxon>Orobanchaceae</taxon>
        <taxon>Buchnereae</taxon>
        <taxon>Striga</taxon>
    </lineage>
</organism>
<evidence type="ECO:0000313" key="3">
    <source>
        <dbReference type="Proteomes" id="UP000325081"/>
    </source>
</evidence>
<dbReference type="AlphaFoldDB" id="A0A5A7PZW8"/>